<dbReference type="AlphaFoldDB" id="A0AAE6BB50"/>
<evidence type="ECO:0000256" key="1">
    <source>
        <dbReference type="SAM" id="MobiDB-lite"/>
    </source>
</evidence>
<sequence>MGGLVGAGGCGSPPSALPGISPTGGEIDSRQGFAFLDSRDSETRARLANLPPCGEMPGRAEGGKRHTPKRGYFPYRFSSNTIAGLRGRPFPIARLLQTKNPRPKAEDDSWSAHQRQERCLTHPPRAMRAQLPALPSAPLPEPSRRREPRSGARVRG</sequence>
<feature type="compositionally biased region" description="Gly residues" evidence="1">
    <location>
        <begin position="1"/>
        <end position="11"/>
    </location>
</feature>
<gene>
    <name evidence="2" type="ORF">CFBP5877_10890</name>
</gene>
<accession>A0AAE6BB50</accession>
<dbReference type="Proteomes" id="UP000298579">
    <property type="component" value="Chromosome circular"/>
</dbReference>
<feature type="region of interest" description="Disordered" evidence="1">
    <location>
        <begin position="48"/>
        <end position="74"/>
    </location>
</feature>
<name>A0AAE6BB50_AGRTU</name>
<protein>
    <submittedName>
        <fullName evidence="2">Uncharacterized protein</fullName>
    </submittedName>
</protein>
<proteinExistence type="predicted"/>
<evidence type="ECO:0000313" key="3">
    <source>
        <dbReference type="Proteomes" id="UP000298579"/>
    </source>
</evidence>
<evidence type="ECO:0000313" key="2">
    <source>
        <dbReference type="EMBL" id="QCL79524.1"/>
    </source>
</evidence>
<feature type="region of interest" description="Disordered" evidence="1">
    <location>
        <begin position="1"/>
        <end position="31"/>
    </location>
</feature>
<dbReference type="EMBL" id="CP039897">
    <property type="protein sequence ID" value="QCL79524.1"/>
    <property type="molecule type" value="Genomic_DNA"/>
</dbReference>
<reference evidence="2 3" key="1">
    <citation type="submission" date="2019-04" db="EMBL/GenBank/DDBJ databases">
        <title>Complete genome sequence of Agrobacterium tumefaciens CFBP5877.</title>
        <authorList>
            <person name="Huang Y.-Y."/>
            <person name="Chiang H.-Y."/>
            <person name="Chou L."/>
            <person name="Lai E.-M."/>
            <person name="Kuo C.-H."/>
        </authorList>
    </citation>
    <scope>NUCLEOTIDE SEQUENCE [LARGE SCALE GENOMIC DNA]</scope>
    <source>
        <strain evidence="2 3">CFBP5877</strain>
    </source>
</reference>
<feature type="region of interest" description="Disordered" evidence="1">
    <location>
        <begin position="97"/>
        <end position="156"/>
    </location>
</feature>
<organism evidence="2 3">
    <name type="scientific">Agrobacterium tumefaciens</name>
    <dbReference type="NCBI Taxonomy" id="358"/>
    <lineage>
        <taxon>Bacteria</taxon>
        <taxon>Pseudomonadati</taxon>
        <taxon>Pseudomonadota</taxon>
        <taxon>Alphaproteobacteria</taxon>
        <taxon>Hyphomicrobiales</taxon>
        <taxon>Rhizobiaceae</taxon>
        <taxon>Rhizobium/Agrobacterium group</taxon>
        <taxon>Agrobacterium</taxon>
        <taxon>Agrobacterium tumefaciens complex</taxon>
    </lineage>
</organism>